<evidence type="ECO:0000313" key="2">
    <source>
        <dbReference type="EMBL" id="CAF9925598.1"/>
    </source>
</evidence>
<dbReference type="EMBL" id="CAJPDR010000205">
    <property type="protein sequence ID" value="CAF9925598.1"/>
    <property type="molecule type" value="Genomic_DNA"/>
</dbReference>
<evidence type="ECO:0000313" key="3">
    <source>
        <dbReference type="Proteomes" id="UP000664203"/>
    </source>
</evidence>
<dbReference type="InterPro" id="IPR038883">
    <property type="entry name" value="AN11006-like"/>
</dbReference>
<reference evidence="2" key="1">
    <citation type="submission" date="2021-03" db="EMBL/GenBank/DDBJ databases">
        <authorList>
            <person name="Tagirdzhanova G."/>
        </authorList>
    </citation>
    <scope>NUCLEOTIDE SEQUENCE</scope>
</reference>
<proteinExistence type="predicted"/>
<evidence type="ECO:0000259" key="1">
    <source>
        <dbReference type="Pfam" id="PF24864"/>
    </source>
</evidence>
<gene>
    <name evidence="2" type="ORF">ALECFALPRED_003176</name>
</gene>
<dbReference type="PANTHER" id="PTHR42085:SF1">
    <property type="entry name" value="F-BOX DOMAIN-CONTAINING PROTEIN"/>
    <property type="match status" value="1"/>
</dbReference>
<dbReference type="Pfam" id="PF24864">
    <property type="entry name" value="DUF7730"/>
    <property type="match status" value="1"/>
</dbReference>
<dbReference type="AlphaFoldDB" id="A0A8H3INH8"/>
<dbReference type="OrthoDB" id="5413827at2759"/>
<keyword evidence="3" id="KW-1185">Reference proteome</keyword>
<comment type="caution">
    <text evidence="2">The sequence shown here is derived from an EMBL/GenBank/DDBJ whole genome shotgun (WGS) entry which is preliminary data.</text>
</comment>
<accession>A0A8H3INH8</accession>
<protein>
    <recommendedName>
        <fullName evidence="1">DUF7730 domain-containing protein</fullName>
    </recommendedName>
</protein>
<dbReference type="Proteomes" id="UP000664203">
    <property type="component" value="Unassembled WGS sequence"/>
</dbReference>
<sequence length="188" mass="21592">MTCRNFLELPAEIRNNVYRHVFCYDGITPEVRSAWNPWQSRTVYTAPWRTPLRNCFGNIITERSDLHVRLDVIAPIRKGIYPGAQLPVLASDVLSLLRTCRRIYEEAHSIFWAENAFIFPDQDTMHAFIHRLGTKSFELIRTLGIEKTVDAEWTNANGGIYLGYCFADSRNITVKENTGSLKRAILPS</sequence>
<dbReference type="PANTHER" id="PTHR42085">
    <property type="entry name" value="F-BOX DOMAIN-CONTAINING PROTEIN"/>
    <property type="match status" value="1"/>
</dbReference>
<organism evidence="2 3">
    <name type="scientific">Alectoria fallacina</name>
    <dbReference type="NCBI Taxonomy" id="1903189"/>
    <lineage>
        <taxon>Eukaryota</taxon>
        <taxon>Fungi</taxon>
        <taxon>Dikarya</taxon>
        <taxon>Ascomycota</taxon>
        <taxon>Pezizomycotina</taxon>
        <taxon>Lecanoromycetes</taxon>
        <taxon>OSLEUM clade</taxon>
        <taxon>Lecanoromycetidae</taxon>
        <taxon>Lecanorales</taxon>
        <taxon>Lecanorineae</taxon>
        <taxon>Parmeliaceae</taxon>
        <taxon>Alectoria</taxon>
    </lineage>
</organism>
<feature type="domain" description="DUF7730" evidence="1">
    <location>
        <begin position="89"/>
        <end position="155"/>
    </location>
</feature>
<dbReference type="InterPro" id="IPR056632">
    <property type="entry name" value="DUF7730"/>
</dbReference>
<name>A0A8H3INH8_9LECA</name>